<evidence type="ECO:0000256" key="1">
    <source>
        <dbReference type="SAM" id="SignalP"/>
    </source>
</evidence>
<accession>A0ABP3V1H4</accession>
<protein>
    <recommendedName>
        <fullName evidence="4">DUF481 domain-containing protein</fullName>
    </recommendedName>
</protein>
<keyword evidence="3" id="KW-1185">Reference proteome</keyword>
<dbReference type="InterPro" id="IPR010239">
    <property type="entry name" value="CHP02001"/>
</dbReference>
<name>A0ABP3V1H4_9BURK</name>
<feature type="chain" id="PRO_5046106284" description="DUF481 domain-containing protein" evidence="1">
    <location>
        <begin position="28"/>
        <end position="235"/>
    </location>
</feature>
<reference evidence="3" key="1">
    <citation type="journal article" date="2019" name="Int. J. Syst. Evol. Microbiol.">
        <title>The Global Catalogue of Microorganisms (GCM) 10K type strain sequencing project: providing services to taxonomists for standard genome sequencing and annotation.</title>
        <authorList>
            <consortium name="The Broad Institute Genomics Platform"/>
            <consortium name="The Broad Institute Genome Sequencing Center for Infectious Disease"/>
            <person name="Wu L."/>
            <person name="Ma J."/>
        </authorList>
    </citation>
    <scope>NUCLEOTIDE SEQUENCE [LARGE SCALE GENOMIC DNA]</scope>
    <source>
        <strain evidence="3">JCM 15503</strain>
    </source>
</reference>
<comment type="caution">
    <text evidence="2">The sequence shown here is derived from an EMBL/GenBank/DDBJ whole genome shotgun (WGS) entry which is preliminary data.</text>
</comment>
<evidence type="ECO:0000313" key="2">
    <source>
        <dbReference type="EMBL" id="GAA0744580.1"/>
    </source>
</evidence>
<organism evidence="2 3">
    <name type="scientific">Ideonella azotifigens</name>
    <dbReference type="NCBI Taxonomy" id="513160"/>
    <lineage>
        <taxon>Bacteria</taxon>
        <taxon>Pseudomonadati</taxon>
        <taxon>Pseudomonadota</taxon>
        <taxon>Betaproteobacteria</taxon>
        <taxon>Burkholderiales</taxon>
        <taxon>Sphaerotilaceae</taxon>
        <taxon>Ideonella</taxon>
    </lineage>
</organism>
<dbReference type="EMBL" id="BAAAEW010000004">
    <property type="protein sequence ID" value="GAA0744580.1"/>
    <property type="molecule type" value="Genomic_DNA"/>
</dbReference>
<gene>
    <name evidence="2" type="ORF">GCM10009107_10230</name>
</gene>
<sequence length="235" mass="25437">MRAGFPAALLRALVGAAALWLCAAASAQQLGGSIELMSDYRFRGVSLSRERPGARLSLSLDDASGAYAGLSLTSIELQPGQRQAGLQGYAGFARALNDALRWEAGGSYSHAVQASPGVDRYNHGEAFAGLLAPSWSLRLYFSPEYFGWRERTLYAELDAHTPLLPSLELIGHLGLLQQLGRDDARRVDSRLGVVLHTETGLAWQLAWLATGKSGPFPAPYDQRRSLVWLGASYSF</sequence>
<keyword evidence="1" id="KW-0732">Signal</keyword>
<feature type="signal peptide" evidence="1">
    <location>
        <begin position="1"/>
        <end position="27"/>
    </location>
</feature>
<dbReference type="NCBIfam" id="TIGR02001">
    <property type="entry name" value="gcw_chp"/>
    <property type="match status" value="1"/>
</dbReference>
<evidence type="ECO:0000313" key="3">
    <source>
        <dbReference type="Proteomes" id="UP001500279"/>
    </source>
</evidence>
<dbReference type="Pfam" id="PF09694">
    <property type="entry name" value="Gcw_chp"/>
    <property type="match status" value="1"/>
</dbReference>
<proteinExistence type="predicted"/>
<dbReference type="Proteomes" id="UP001500279">
    <property type="component" value="Unassembled WGS sequence"/>
</dbReference>
<evidence type="ECO:0008006" key="4">
    <source>
        <dbReference type="Google" id="ProtNLM"/>
    </source>
</evidence>